<dbReference type="AlphaFoldDB" id="A0A7C6EGP1"/>
<dbReference type="PANTHER" id="PTHR10884:SF14">
    <property type="entry name" value="NADH DEHYDROGENASE [UBIQUINONE] IRON-SULFUR PROTEIN 3, MITOCHONDRIAL"/>
    <property type="match status" value="1"/>
</dbReference>
<gene>
    <name evidence="3" type="ORF">ENW73_07045</name>
</gene>
<comment type="caution">
    <text evidence="3">The sequence shown here is derived from an EMBL/GenBank/DDBJ whole genome shotgun (WGS) entry which is preliminary data.</text>
</comment>
<name>A0A7C6EGP1_UNCW3</name>
<comment type="similarity">
    <text evidence="1">Belongs to the complex I 30 kDa subunit family.</text>
</comment>
<dbReference type="Gene3D" id="3.30.460.80">
    <property type="entry name" value="NADH:ubiquinone oxidoreductase, 30kDa subunit"/>
    <property type="match status" value="1"/>
</dbReference>
<accession>A0A7C6EGP1</accession>
<dbReference type="InterPro" id="IPR037232">
    <property type="entry name" value="NADH_quin_OxRdtase_su_C/D-like"/>
</dbReference>
<evidence type="ECO:0000256" key="1">
    <source>
        <dbReference type="ARBA" id="ARBA00007569"/>
    </source>
</evidence>
<evidence type="ECO:0000259" key="2">
    <source>
        <dbReference type="Pfam" id="PF00329"/>
    </source>
</evidence>
<dbReference type="PANTHER" id="PTHR10884">
    <property type="entry name" value="NADH DEHYDROGENASE UBIQUINONE IRON-SULFUR PROTEIN 3"/>
    <property type="match status" value="1"/>
</dbReference>
<feature type="domain" description="NADH:ubiquinone oxidoreductase 30kDa subunit" evidence="2">
    <location>
        <begin position="27"/>
        <end position="141"/>
    </location>
</feature>
<dbReference type="SUPFAM" id="SSF143243">
    <property type="entry name" value="Nqo5-like"/>
    <property type="match status" value="1"/>
</dbReference>
<organism evidence="3">
    <name type="scientific">candidate division WOR-3 bacterium</name>
    <dbReference type="NCBI Taxonomy" id="2052148"/>
    <lineage>
        <taxon>Bacteria</taxon>
        <taxon>Bacteria division WOR-3</taxon>
    </lineage>
</organism>
<dbReference type="GO" id="GO:0008137">
    <property type="term" value="F:NADH dehydrogenase (ubiquinone) activity"/>
    <property type="evidence" value="ECO:0007669"/>
    <property type="project" value="InterPro"/>
</dbReference>
<dbReference type="Pfam" id="PF00329">
    <property type="entry name" value="Complex1_30kDa"/>
    <property type="match status" value="1"/>
</dbReference>
<dbReference type="InterPro" id="IPR001268">
    <property type="entry name" value="NADH_UbQ_OxRdtase_30kDa_su"/>
</dbReference>
<proteinExistence type="inferred from homology"/>
<evidence type="ECO:0000313" key="3">
    <source>
        <dbReference type="EMBL" id="HHS52603.1"/>
    </source>
</evidence>
<sequence>MRPLEQELISKFPEIKIYEHSPRRLYITIPKEKITEVSKFLFFQHKLRLSICSGIDTRDGFEILYHFSDDPTGTYYTLKTLVPKDDPKIDSLAPWLPACNWIEREMHELLGIEFTGHPNLIPLLTAESWPKDKYPLRRDFEPDITLEDDFQERTKL</sequence>
<reference evidence="3" key="1">
    <citation type="journal article" date="2020" name="mSystems">
        <title>Genome- and Community-Level Interaction Insights into Carbon Utilization and Element Cycling Functions of Hydrothermarchaeota in Hydrothermal Sediment.</title>
        <authorList>
            <person name="Zhou Z."/>
            <person name="Liu Y."/>
            <person name="Xu W."/>
            <person name="Pan J."/>
            <person name="Luo Z.H."/>
            <person name="Li M."/>
        </authorList>
    </citation>
    <scope>NUCLEOTIDE SEQUENCE [LARGE SCALE GENOMIC DNA]</scope>
    <source>
        <strain evidence="3">SpSt-876</strain>
    </source>
</reference>
<dbReference type="EMBL" id="DTLI01000167">
    <property type="protein sequence ID" value="HHS52603.1"/>
    <property type="molecule type" value="Genomic_DNA"/>
</dbReference>
<protein>
    <submittedName>
        <fullName evidence="3">NADH-quinone oxidoreductase subunit C</fullName>
    </submittedName>
</protein>